<keyword evidence="2" id="KW-1185">Reference proteome</keyword>
<dbReference type="RefSeq" id="WP_250586062.1">
    <property type="nucleotide sequence ID" value="NZ_JAKRVX010000010.1"/>
</dbReference>
<name>A0AAE3KAI9_9EURY</name>
<organism evidence="1 2">
    <name type="scientific">Natronocalculus amylovorans</name>
    <dbReference type="NCBI Taxonomy" id="2917812"/>
    <lineage>
        <taxon>Archaea</taxon>
        <taxon>Methanobacteriati</taxon>
        <taxon>Methanobacteriota</taxon>
        <taxon>Stenosarchaea group</taxon>
        <taxon>Halobacteria</taxon>
        <taxon>Halobacteriales</taxon>
        <taxon>Haloferacaceae</taxon>
        <taxon>Natronocalculus</taxon>
    </lineage>
</organism>
<dbReference type="Proteomes" id="UP001203207">
    <property type="component" value="Unassembled WGS sequence"/>
</dbReference>
<reference evidence="1" key="2">
    <citation type="submission" date="2022-02" db="EMBL/GenBank/DDBJ databases">
        <authorList>
            <person name="Elcheninov A.G."/>
            <person name="Sorokin D.Y."/>
            <person name="Kublanov I.V."/>
        </authorList>
    </citation>
    <scope>NUCLEOTIDE SEQUENCE</scope>
    <source>
        <strain evidence="1">AArc-St2</strain>
        <plasmid evidence="1">pAArc-St2</plasmid>
    </source>
</reference>
<reference evidence="1" key="1">
    <citation type="journal article" date="2022" name="Syst. Appl. Microbiol.">
        <title>Natronocalculus amylovorans gen. nov., sp. nov., and Natranaeroarchaeum aerophilus sp. nov., dominant culturable amylolytic natronoarchaea from hypersaline soda lakes in southwestern Siberia.</title>
        <authorList>
            <person name="Sorokin D.Y."/>
            <person name="Elcheninov A.G."/>
            <person name="Khizhniak T.V."/>
            <person name="Koenen M."/>
            <person name="Bale N.J."/>
            <person name="Damste J.S.S."/>
            <person name="Kublanov I.V."/>
        </authorList>
    </citation>
    <scope>NUCLEOTIDE SEQUENCE</scope>
    <source>
        <strain evidence="1">AArc-St2</strain>
    </source>
</reference>
<evidence type="ECO:0000313" key="1">
    <source>
        <dbReference type="EMBL" id="MCL9818350.1"/>
    </source>
</evidence>
<keyword evidence="1" id="KW-0614">Plasmid</keyword>
<geneLocation type="plasmid" evidence="1">
    <name>pAArc-St2</name>
</geneLocation>
<dbReference type="EMBL" id="JAKRVX010000010">
    <property type="protein sequence ID" value="MCL9818350.1"/>
    <property type="molecule type" value="Genomic_DNA"/>
</dbReference>
<evidence type="ECO:0000313" key="2">
    <source>
        <dbReference type="Proteomes" id="UP001203207"/>
    </source>
</evidence>
<comment type="caution">
    <text evidence="1">The sequence shown here is derived from an EMBL/GenBank/DDBJ whole genome shotgun (WGS) entry which is preliminary data.</text>
</comment>
<proteinExistence type="predicted"/>
<gene>
    <name evidence="1" type="ORF">AArcSt2_15515</name>
</gene>
<dbReference type="AlphaFoldDB" id="A0AAE3KAI9"/>
<protein>
    <submittedName>
        <fullName evidence="1">Uncharacterized protein</fullName>
    </submittedName>
</protein>
<accession>A0AAE3KAI9</accession>
<sequence length="82" mass="8875">MSDRLGDEIELADANEVDRDPVLSLSECPECGPNTLATVRVEDAIYIASCSSCDHEVRAPVVIKDGTEVVAFQEPVPEENTL</sequence>